<dbReference type="EMBL" id="LR797208">
    <property type="protein sequence ID" value="CAB4194168.1"/>
    <property type="molecule type" value="Genomic_DNA"/>
</dbReference>
<sequence length="478" mass="53022">MSDKPKRKQPLRGATKPRIHSPLLKEKTGKGMEIKELADKIKVPLLPWQEFVLNDMMKTDKAGNFIRKSNLCLVARQNGKTHLARMRVIWGLFYGGERNHLIMSSNRGMALSSFRDIAYTIDSNDFLKSQVKAIRYANGTESIELLNGARLDVVAATRDGSRGRTADFLWIDELREINEEGFRAATPVTRARPNAQSLFTSNAGDAFSTVLNDMRERALSYPPKSFGFYEYSAPQYCKIEDRNAWALANPALGYTVSEEAIEEAIATSPIENTRTETLCQWIDSLSSPWPHGILEETSDSTLELSPGAYTIFGFDVSPSRRNSSLVAGQLMPDGRIGIGILQTWENAVAVDDLQIAAGIKSWCDIYKPRLVCYDKYATQSIADRLGNSGVMVEDVSGQQFYQACGDLLNGLVTHKVVHNGQAEFIQQMNNCAAKVNDSAWRIVKRKSAGDISAPIGLAMVVSKLMLPVPKPQIYVEEG</sequence>
<organism evidence="2">
    <name type="scientific">uncultured Caudovirales phage</name>
    <dbReference type="NCBI Taxonomy" id="2100421"/>
    <lineage>
        <taxon>Viruses</taxon>
        <taxon>Duplodnaviria</taxon>
        <taxon>Heunggongvirae</taxon>
        <taxon>Uroviricota</taxon>
        <taxon>Caudoviricetes</taxon>
        <taxon>Peduoviridae</taxon>
        <taxon>Maltschvirus</taxon>
        <taxon>Maltschvirus maltsch</taxon>
    </lineage>
</organism>
<feature type="region of interest" description="Disordered" evidence="1">
    <location>
        <begin position="1"/>
        <end position="21"/>
    </location>
</feature>
<feature type="compositionally biased region" description="Basic residues" evidence="1">
    <location>
        <begin position="1"/>
        <end position="19"/>
    </location>
</feature>
<accession>A0A6J5QNK9</accession>
<dbReference type="InterPro" id="IPR027417">
    <property type="entry name" value="P-loop_NTPase"/>
</dbReference>
<name>A0A6J5QNK9_9CAUD</name>
<dbReference type="PANTHER" id="PTHR41287:SF1">
    <property type="entry name" value="PROTEIN YMFN"/>
    <property type="match status" value="1"/>
</dbReference>
<dbReference type="Pfam" id="PF03237">
    <property type="entry name" value="Terminase_6N"/>
    <property type="match status" value="1"/>
</dbReference>
<evidence type="ECO:0000313" key="3">
    <source>
        <dbReference type="EMBL" id="CAB4194168.1"/>
    </source>
</evidence>
<dbReference type="EMBL" id="LR797091">
    <property type="protein sequence ID" value="CAB4186000.1"/>
    <property type="molecule type" value="Genomic_DNA"/>
</dbReference>
<dbReference type="EMBL" id="LR797454">
    <property type="protein sequence ID" value="CAB4217063.1"/>
    <property type="molecule type" value="Genomic_DNA"/>
</dbReference>
<gene>
    <name evidence="2" type="ORF">UFOVP1135_10</name>
    <name evidence="3" type="ORF">UFOVP1253_3</name>
    <name evidence="4" type="ORF">UFOVP1495_8</name>
</gene>
<reference evidence="2" key="1">
    <citation type="submission" date="2020-05" db="EMBL/GenBank/DDBJ databases">
        <authorList>
            <person name="Chiriac C."/>
            <person name="Salcher M."/>
            <person name="Ghai R."/>
            <person name="Kavagutti S V."/>
        </authorList>
    </citation>
    <scope>NUCLEOTIDE SEQUENCE</scope>
</reference>
<proteinExistence type="predicted"/>
<dbReference type="InterPro" id="IPR005021">
    <property type="entry name" value="Terminase_largesu-like"/>
</dbReference>
<dbReference type="Gene3D" id="3.40.50.300">
    <property type="entry name" value="P-loop containing nucleotide triphosphate hydrolases"/>
    <property type="match status" value="1"/>
</dbReference>
<evidence type="ECO:0000256" key="1">
    <source>
        <dbReference type="SAM" id="MobiDB-lite"/>
    </source>
</evidence>
<protein>
    <submittedName>
        <fullName evidence="2">Terminase large subunit, Lambdalikevirus-type</fullName>
    </submittedName>
</protein>
<evidence type="ECO:0000313" key="4">
    <source>
        <dbReference type="EMBL" id="CAB4217063.1"/>
    </source>
</evidence>
<dbReference type="PANTHER" id="PTHR41287">
    <property type="match status" value="1"/>
</dbReference>
<evidence type="ECO:0000313" key="2">
    <source>
        <dbReference type="EMBL" id="CAB4186000.1"/>
    </source>
</evidence>